<evidence type="ECO:0000313" key="3">
    <source>
        <dbReference type="Proteomes" id="UP000716446"/>
    </source>
</evidence>
<dbReference type="EMBL" id="CAIJEN010000003">
    <property type="protein sequence ID" value="CAD0083848.1"/>
    <property type="molecule type" value="Genomic_DNA"/>
</dbReference>
<evidence type="ECO:0000313" key="2">
    <source>
        <dbReference type="EMBL" id="CAD0083848.1"/>
    </source>
</evidence>
<evidence type="ECO:0000256" key="1">
    <source>
        <dbReference type="PROSITE-ProRule" id="PRU00221"/>
    </source>
</evidence>
<proteinExistence type="predicted"/>
<gene>
    <name evidence="2" type="ORF">AWRI4619_LOCUS2415</name>
</gene>
<accession>A0A9N8P6P3</accession>
<dbReference type="AlphaFoldDB" id="A0A9N8P6P3"/>
<protein>
    <recommendedName>
        <fullName evidence="4">WD40 repeat-like protein</fullName>
    </recommendedName>
</protein>
<reference evidence="2" key="1">
    <citation type="submission" date="2020-06" db="EMBL/GenBank/DDBJ databases">
        <authorList>
            <person name="Onetto C."/>
        </authorList>
    </citation>
    <scope>NUCLEOTIDE SEQUENCE</scope>
</reference>
<evidence type="ECO:0008006" key="4">
    <source>
        <dbReference type="Google" id="ProtNLM"/>
    </source>
</evidence>
<name>A0A9N8P6P3_9PEZI</name>
<organism evidence="2 3">
    <name type="scientific">Aureobasidium vineae</name>
    <dbReference type="NCBI Taxonomy" id="2773715"/>
    <lineage>
        <taxon>Eukaryota</taxon>
        <taxon>Fungi</taxon>
        <taxon>Dikarya</taxon>
        <taxon>Ascomycota</taxon>
        <taxon>Pezizomycotina</taxon>
        <taxon>Dothideomycetes</taxon>
        <taxon>Dothideomycetidae</taxon>
        <taxon>Dothideales</taxon>
        <taxon>Saccotheciaceae</taxon>
        <taxon>Aureobasidium</taxon>
    </lineage>
</organism>
<dbReference type="PROSITE" id="PS50082">
    <property type="entry name" value="WD_REPEATS_2"/>
    <property type="match status" value="1"/>
</dbReference>
<sequence length="244" mass="27855">MATILGYCSCGIQKALDRLQSTLISKDLVRIARIASYRENPISLDSKLLLYRIEDKQEQEGPSQATQTTRIVIHNLVQNAQKHVIGGDTVFISWTEFSPDARSVATVSRDGSLRIFDTTSGECKQKISPPKGQYWKAEWSPDSKHILHSGLMREKNEDQTTRQTYYLAVHSSETGEQVTTYRNERITSRVTGIITAWSPRNEIAIAHEINIWIWKPFEDIVSTNWSLKIENPLMRVFANTIELM</sequence>
<dbReference type="Proteomes" id="UP000716446">
    <property type="component" value="Unassembled WGS sequence"/>
</dbReference>
<feature type="repeat" description="WD" evidence="1">
    <location>
        <begin position="85"/>
        <end position="126"/>
    </location>
</feature>
<dbReference type="SUPFAM" id="SSF82171">
    <property type="entry name" value="DPP6 N-terminal domain-like"/>
    <property type="match status" value="1"/>
</dbReference>
<comment type="caution">
    <text evidence="2">The sequence shown here is derived from an EMBL/GenBank/DDBJ whole genome shotgun (WGS) entry which is preliminary data.</text>
</comment>
<keyword evidence="3" id="KW-1185">Reference proteome</keyword>
<keyword evidence="1" id="KW-0853">WD repeat</keyword>
<dbReference type="Gene3D" id="2.130.10.10">
    <property type="entry name" value="YVTN repeat-like/Quinoprotein amine dehydrogenase"/>
    <property type="match status" value="1"/>
</dbReference>
<dbReference type="InterPro" id="IPR015943">
    <property type="entry name" value="WD40/YVTN_repeat-like_dom_sf"/>
</dbReference>
<dbReference type="InterPro" id="IPR001680">
    <property type="entry name" value="WD40_rpt"/>
</dbReference>